<name>A0A8J3H345_9RHOB</name>
<keyword evidence="7 9" id="KW-0811">Translocation</keyword>
<comment type="subcellular location">
    <subcellularLocation>
        <location evidence="9">Cell membrane</location>
        <topology evidence="9">Single-pass membrane protein</topology>
    </subcellularLocation>
    <subcellularLocation>
        <location evidence="1">Membrane</location>
    </subcellularLocation>
</comment>
<dbReference type="EMBL" id="BNCJ01000025">
    <property type="protein sequence ID" value="GHF70392.1"/>
    <property type="molecule type" value="Genomic_DNA"/>
</dbReference>
<feature type="transmembrane region" description="Helical" evidence="9">
    <location>
        <begin position="27"/>
        <end position="52"/>
    </location>
</feature>
<reference evidence="10" key="2">
    <citation type="submission" date="2020-09" db="EMBL/GenBank/DDBJ databases">
        <authorList>
            <person name="Sun Q."/>
            <person name="Kim S."/>
        </authorList>
    </citation>
    <scope>NUCLEOTIDE SEQUENCE</scope>
    <source>
        <strain evidence="10">KCTC 42650</strain>
    </source>
</reference>
<organism evidence="10 11">
    <name type="scientific">Seohaeicola zhoushanensis</name>
    <dbReference type="NCBI Taxonomy" id="1569283"/>
    <lineage>
        <taxon>Bacteria</taxon>
        <taxon>Pseudomonadati</taxon>
        <taxon>Pseudomonadota</taxon>
        <taxon>Alphaproteobacteria</taxon>
        <taxon>Rhodobacterales</taxon>
        <taxon>Roseobacteraceae</taxon>
        <taxon>Seohaeicola</taxon>
    </lineage>
</organism>
<dbReference type="PANTHER" id="PTHR33910:SF1">
    <property type="entry name" value="PROTEIN TRANSLOCASE SUBUNIT SECE"/>
    <property type="match status" value="1"/>
</dbReference>
<dbReference type="RefSeq" id="WP_189682554.1">
    <property type="nucleotide sequence ID" value="NZ_BNCJ01000025.1"/>
</dbReference>
<evidence type="ECO:0000256" key="2">
    <source>
        <dbReference type="ARBA" id="ARBA00022448"/>
    </source>
</evidence>
<proteinExistence type="inferred from homology"/>
<keyword evidence="11" id="KW-1185">Reference proteome</keyword>
<dbReference type="GO" id="GO:0006605">
    <property type="term" value="P:protein targeting"/>
    <property type="evidence" value="ECO:0007669"/>
    <property type="project" value="UniProtKB-UniRule"/>
</dbReference>
<dbReference type="GO" id="GO:0065002">
    <property type="term" value="P:intracellular protein transmembrane transport"/>
    <property type="evidence" value="ECO:0007669"/>
    <property type="project" value="UniProtKB-UniRule"/>
</dbReference>
<dbReference type="HAMAP" id="MF_00422">
    <property type="entry name" value="SecE"/>
    <property type="match status" value="1"/>
</dbReference>
<evidence type="ECO:0000256" key="9">
    <source>
        <dbReference type="HAMAP-Rule" id="MF_00422"/>
    </source>
</evidence>
<comment type="caution">
    <text evidence="10">The sequence shown here is derived from an EMBL/GenBank/DDBJ whole genome shotgun (WGS) entry which is preliminary data.</text>
</comment>
<evidence type="ECO:0000256" key="3">
    <source>
        <dbReference type="ARBA" id="ARBA00022475"/>
    </source>
</evidence>
<dbReference type="InterPro" id="IPR005807">
    <property type="entry name" value="SecE_bac"/>
</dbReference>
<reference evidence="10" key="1">
    <citation type="journal article" date="2014" name="Int. J. Syst. Evol. Microbiol.">
        <title>Complete genome sequence of Corynebacterium casei LMG S-19264T (=DSM 44701T), isolated from a smear-ripened cheese.</title>
        <authorList>
            <consortium name="US DOE Joint Genome Institute (JGI-PGF)"/>
            <person name="Walter F."/>
            <person name="Albersmeier A."/>
            <person name="Kalinowski J."/>
            <person name="Ruckert C."/>
        </authorList>
    </citation>
    <scope>NUCLEOTIDE SEQUENCE</scope>
    <source>
        <strain evidence="10">KCTC 42650</strain>
    </source>
</reference>
<gene>
    <name evidence="9 10" type="primary">secE</name>
    <name evidence="10" type="ORF">GCM10017056_46750</name>
</gene>
<dbReference type="GO" id="GO:0005886">
    <property type="term" value="C:plasma membrane"/>
    <property type="evidence" value="ECO:0007669"/>
    <property type="project" value="UniProtKB-SubCell"/>
</dbReference>
<keyword evidence="8 9" id="KW-0472">Membrane</keyword>
<evidence type="ECO:0000256" key="6">
    <source>
        <dbReference type="ARBA" id="ARBA00022989"/>
    </source>
</evidence>
<comment type="function">
    <text evidence="9">Essential subunit of the Sec protein translocation channel SecYEG. Clamps together the 2 halves of SecY. May contact the channel plug during translocation.</text>
</comment>
<dbReference type="Pfam" id="PF00584">
    <property type="entry name" value="SecE"/>
    <property type="match status" value="1"/>
</dbReference>
<evidence type="ECO:0000256" key="7">
    <source>
        <dbReference type="ARBA" id="ARBA00023010"/>
    </source>
</evidence>
<dbReference type="InterPro" id="IPR001901">
    <property type="entry name" value="Translocase_SecE/Sec61-g"/>
</dbReference>
<keyword evidence="5 9" id="KW-0653">Protein transport</keyword>
<dbReference type="InterPro" id="IPR038379">
    <property type="entry name" value="SecE_sf"/>
</dbReference>
<dbReference type="Proteomes" id="UP000626220">
    <property type="component" value="Unassembled WGS sequence"/>
</dbReference>
<keyword evidence="4 9" id="KW-0812">Transmembrane</keyword>
<dbReference type="GO" id="GO:0009306">
    <property type="term" value="P:protein secretion"/>
    <property type="evidence" value="ECO:0007669"/>
    <property type="project" value="UniProtKB-UniRule"/>
</dbReference>
<accession>A0A8J3H345</accession>
<evidence type="ECO:0000256" key="1">
    <source>
        <dbReference type="ARBA" id="ARBA00004370"/>
    </source>
</evidence>
<comment type="subunit">
    <text evidence="9">Component of the Sec protein translocase complex. Heterotrimer consisting of SecY, SecE and SecG subunits. The heterotrimers can form oligomers, although 1 heterotrimer is thought to be able to translocate proteins. Interacts with the ribosome. Interacts with SecDF, and other proteins may be involved. Interacts with SecA.</text>
</comment>
<comment type="similarity">
    <text evidence="9">Belongs to the SecE/SEC61-gamma family.</text>
</comment>
<evidence type="ECO:0000256" key="8">
    <source>
        <dbReference type="ARBA" id="ARBA00023136"/>
    </source>
</evidence>
<evidence type="ECO:0000256" key="5">
    <source>
        <dbReference type="ARBA" id="ARBA00022927"/>
    </source>
</evidence>
<evidence type="ECO:0000313" key="11">
    <source>
        <dbReference type="Proteomes" id="UP000626220"/>
    </source>
</evidence>
<keyword evidence="6 9" id="KW-1133">Transmembrane helix</keyword>
<dbReference type="PANTHER" id="PTHR33910">
    <property type="entry name" value="PROTEIN TRANSLOCASE SUBUNIT SECE"/>
    <property type="match status" value="1"/>
</dbReference>
<dbReference type="GO" id="GO:0008320">
    <property type="term" value="F:protein transmembrane transporter activity"/>
    <property type="evidence" value="ECO:0007669"/>
    <property type="project" value="UniProtKB-UniRule"/>
</dbReference>
<evidence type="ECO:0000313" key="10">
    <source>
        <dbReference type="EMBL" id="GHF70392.1"/>
    </source>
</evidence>
<keyword evidence="2 9" id="KW-0813">Transport</keyword>
<keyword evidence="3 9" id="KW-1003">Cell membrane</keyword>
<dbReference type="AlphaFoldDB" id="A0A8J3H345"/>
<protein>
    <recommendedName>
        <fullName evidence="9">Protein translocase subunit SecE</fullName>
    </recommendedName>
</protein>
<evidence type="ECO:0000256" key="4">
    <source>
        <dbReference type="ARBA" id="ARBA00022692"/>
    </source>
</evidence>
<dbReference type="NCBIfam" id="TIGR00964">
    <property type="entry name" value="secE_bact"/>
    <property type="match status" value="1"/>
</dbReference>
<dbReference type="Gene3D" id="1.20.5.1030">
    <property type="entry name" value="Preprotein translocase secy subunit"/>
    <property type="match status" value="1"/>
</dbReference>
<dbReference type="GO" id="GO:0043952">
    <property type="term" value="P:protein transport by the Sec complex"/>
    <property type="evidence" value="ECO:0007669"/>
    <property type="project" value="UniProtKB-UniRule"/>
</dbReference>
<sequence length="64" mass="7154">MATSPFKFVNEVRSEISKVVWPTRREVMLTTVMVFVMATLTAIFFALVDVLIRFGLQGILGAFG</sequence>